<reference evidence="2 3" key="1">
    <citation type="journal article" date="2019" name="Emerg. Microbes Infect.">
        <title>Comprehensive subspecies identification of 175 nontuberculous mycobacteria species based on 7547 genomic profiles.</title>
        <authorList>
            <person name="Matsumoto Y."/>
            <person name="Kinjo T."/>
            <person name="Motooka D."/>
            <person name="Nabeya D."/>
            <person name="Jung N."/>
            <person name="Uechi K."/>
            <person name="Horii T."/>
            <person name="Iida T."/>
            <person name="Fujita J."/>
            <person name="Nakamura S."/>
        </authorList>
    </citation>
    <scope>NUCLEOTIDE SEQUENCE [LARGE SCALE GENOMIC DNA]</scope>
    <source>
        <strain evidence="2 3">JCM 14742</strain>
    </source>
</reference>
<gene>
    <name evidence="2" type="ORF">MPRM_30240</name>
</gene>
<dbReference type="NCBIfam" id="TIGR03931">
    <property type="entry name" value="T7SS_Rv3446c"/>
    <property type="match status" value="1"/>
</dbReference>
<dbReference type="AlphaFoldDB" id="A0A7I7YXK5"/>
<proteinExistence type="predicted"/>
<keyword evidence="3" id="KW-1185">Reference proteome</keyword>
<feature type="region of interest" description="Disordered" evidence="1">
    <location>
        <begin position="180"/>
        <end position="199"/>
    </location>
</feature>
<dbReference type="Proteomes" id="UP000467105">
    <property type="component" value="Chromosome"/>
</dbReference>
<evidence type="ECO:0000256" key="1">
    <source>
        <dbReference type="SAM" id="MobiDB-lite"/>
    </source>
</evidence>
<feature type="compositionally biased region" description="Low complexity" evidence="1">
    <location>
        <begin position="180"/>
        <end position="190"/>
    </location>
</feature>
<evidence type="ECO:0000313" key="3">
    <source>
        <dbReference type="Proteomes" id="UP000467105"/>
    </source>
</evidence>
<name>A0A7I7YXK5_9MYCO</name>
<accession>A0A7I7YXK5</accession>
<sequence>MADTEVIRALLGSLDDEFALVDERPVAVDSLWRSALAAVACAGCDGAVVVHPSWWSSARVHRVTAAMGAVTGDAVARPRSWLLLRASRAGCGTTAVVEIAERLVMVSGAEKIALPRRADPQLAGDEALAAIAGMEPAVVLIDAPGAVDGAATLARLIAGAARAAGRTVVEVDDVQLPRLARSSPPAASAAPRPPPGGRRRVRAVAGLGAAAAALVAGVPAVATVERHAAIPVTRAEISQTTFLVEGRVAVVVPAGWPTQRLTGGPGSARVQVTSPSDPEVALHVTQSPVSGETPGDSAQRLRRAIDAEPAGVFVDFNPTGVSAGRSGVTYREVRTGHHVRWTVLLDGPVRISIGCQSRPGGEDAIRAVCEQAVRSAHAI</sequence>
<protein>
    <submittedName>
        <fullName evidence="2">Type VII secretion-associated protein</fullName>
    </submittedName>
</protein>
<organism evidence="2 3">
    <name type="scientific">Mycobacterium parmense</name>
    <dbReference type="NCBI Taxonomy" id="185642"/>
    <lineage>
        <taxon>Bacteria</taxon>
        <taxon>Bacillati</taxon>
        <taxon>Actinomycetota</taxon>
        <taxon>Actinomycetes</taxon>
        <taxon>Mycobacteriales</taxon>
        <taxon>Mycobacteriaceae</taxon>
        <taxon>Mycobacterium</taxon>
        <taxon>Mycobacterium simiae complex</taxon>
    </lineage>
</organism>
<dbReference type="InterPro" id="IPR023840">
    <property type="entry name" value="T7SS_Rv3446c"/>
</dbReference>
<evidence type="ECO:0000313" key="2">
    <source>
        <dbReference type="EMBL" id="BBZ45743.1"/>
    </source>
</evidence>
<dbReference type="EMBL" id="AP022614">
    <property type="protein sequence ID" value="BBZ45743.1"/>
    <property type="molecule type" value="Genomic_DNA"/>
</dbReference>